<evidence type="ECO:0000313" key="4">
    <source>
        <dbReference type="EMBL" id="AAB84743.1"/>
    </source>
</evidence>
<feature type="domain" description="CobN/magnesium chelatase" evidence="3">
    <location>
        <begin position="182"/>
        <end position="778"/>
    </location>
</feature>
<dbReference type="CDD" id="cd10150">
    <property type="entry name" value="CobN_like"/>
    <property type="match status" value="1"/>
</dbReference>
<evidence type="ECO:0000256" key="1">
    <source>
        <dbReference type="SAM" id="MobiDB-lite"/>
    </source>
</evidence>
<evidence type="ECO:0000256" key="2">
    <source>
        <dbReference type="SAM" id="Phobius"/>
    </source>
</evidence>
<keyword evidence="5" id="KW-1185">Reference proteome</keyword>
<dbReference type="PANTHER" id="PTHR44119">
    <property type="entry name" value="MAGNESIUM-CHELATASE SUBUNIT CHLH, CHLOROPLASTIC"/>
    <property type="match status" value="1"/>
</dbReference>
<dbReference type="STRING" id="187420.MTH_237"/>
<feature type="compositionally biased region" description="Low complexity" evidence="1">
    <location>
        <begin position="1247"/>
        <end position="1273"/>
    </location>
</feature>
<dbReference type="InParanoid" id="O26339"/>
<name>O26339_METTH</name>
<sequence length="1321" mass="144745">MNYDKSQGGENMKRFLLIALILLLISVPSVSAADNNTTSNTTESKMLKDTEMVVLLTGCVVGTVDPIMNEAYRNDLLPAGYNFTLKIYTMDTFNINSTASTQFKNDLKTVDIFFIFTRPGYPTTGMSYGTEFDALVDLQAIAASLKPGARIFVLGPVKPNITGVNVTNLPAYGPVAAPALSRENIKRTLLEVLRLSGAVNLTANDTKLVPGMQDFLYHPLAPQVYTDRAPYMDWYMNTTLYRPGAPWVGVAILNRYYLSGNMDVYETLIQKLESRGLNVIPYFYCSDPIGASRRFFMVNNTSVIDALVACVQFGYWPDNQTITFFTDLNVPVQGPLPVFLQTSLDDYINSTRQQGLRGLEYYWLSMFEMQGRIEPILIGGSRISGPDPLTGVTIKEYVAYEPGIDQLVNRTLAWVNLRKKANSDKKLAMVYFDSTHDEGMPATNGLNLYRSLSNILLAMRAAGHSTGNGNLTEEYIYELINRAGRNPRNMTQTELRKLVDAGCITIPVSEYLKWYSGLPASLRGQVEALWGPAPGNIMIYNNSIVIPGIMMGNILLAPQPVWKWNGTLNNGTLPPTHQFIAFYLYLQKGFGADAVVHIGQHGTLELLPGHVNAMTEDDWPNTLIGSIPNIHLLKMEDPLEAVINPTKRRAYAVTISYLIPPVMRTELYGVYQELSDLMGSYSTAEASGDTDRMNSLESLIRDGVTRAGLEVRLGVNSSTAFSVLRDRLHEYLEELSGILTPYGLHTFGELPDSETLEKFIDAIISFDPANRTARRDEIRNLLIMSASNEMNSLLRALNGEFIQPVSARSPVINLETLPTGRNMYTFDPSSIPDPAAVVIGSRAAEEMLKRYRNSSGGRYPETVAVDIGDVISTGGQSIAAIFYFLGVRPIYESGALIGTEIIPLSELGRPRIDVVISDFHNFRGAIPATMDVIDNTIKRIVNLNESSEMNYVRKHYLAMKAGIYAELVAAGMNTSEADANADRLARTRIFGLPPGADPHGAGVDRILWSRDDWTPEQLAETYLSYYSYAYGRDLNGVQSPKLLESLLRTVDTTMVISPYRAPGEGTCLYRVSVTVNFMVNYLTGRNINSYIARTAYGTPLIRTLQESTYDDLAVTLLNPVWVQGKLREGPSGSASIALQVRDLFTSDALVDVASPDVWRRIADTFLFDSSVRSQFDPSALQMIARYVRQAHTRGLVSLSQEELVAISEMLGEKSGSDGNDQGTTTTPHGGTTGGSATSGGRTGTGSPGLSPGVSGAISMDSQSSGAASASPGEGQERAGRSYEISTPTAAKSSGTQLYAIAGIIGLFCLLGVGYYFGPMRK</sequence>
<dbReference type="PIR" id="E69129">
    <property type="entry name" value="E69129"/>
</dbReference>
<keyword evidence="2" id="KW-0472">Membrane</keyword>
<keyword evidence="2" id="KW-0812">Transmembrane</keyword>
<dbReference type="PaxDb" id="187420-MTH_237"/>
<evidence type="ECO:0000259" key="3">
    <source>
        <dbReference type="Pfam" id="PF02514"/>
    </source>
</evidence>
<protein>
    <submittedName>
        <fullName evidence="4">Magnesium chelatase subunit</fullName>
    </submittedName>
</protein>
<proteinExistence type="predicted"/>
<feature type="domain" description="CobN/magnesium chelatase" evidence="3">
    <location>
        <begin position="779"/>
        <end position="1201"/>
    </location>
</feature>
<reference evidence="4 5" key="1">
    <citation type="journal article" date="1997" name="J. Bacteriol.">
        <title>Complete genome sequence of Methanobacterium thermoautotrophicum deltaH: functional analysis and comparative genomics.</title>
        <authorList>
            <person name="Smith D.R."/>
            <person name="Doucette-Stamm L.A."/>
            <person name="Deloughery C."/>
            <person name="Lee H.-M."/>
            <person name="Dubois J."/>
            <person name="Aldredge T."/>
            <person name="Bashirzadeh R."/>
            <person name="Blakely D."/>
            <person name="Cook R."/>
            <person name="Gilbert K."/>
            <person name="Harrison D."/>
            <person name="Hoang L."/>
            <person name="Keagle P."/>
            <person name="Lumm W."/>
            <person name="Pothier B."/>
            <person name="Qiu D."/>
            <person name="Spadafora R."/>
            <person name="Vicare R."/>
            <person name="Wang Y."/>
            <person name="Wierzbowski J."/>
            <person name="Gibson R."/>
            <person name="Jiwani N."/>
            <person name="Caruso A."/>
            <person name="Bush D."/>
            <person name="Safer H."/>
            <person name="Patwell D."/>
            <person name="Prabhakar S."/>
            <person name="McDougall S."/>
            <person name="Shimer G."/>
            <person name="Goyal A."/>
            <person name="Pietrovski S."/>
            <person name="Church G.M."/>
            <person name="Daniels C.J."/>
            <person name="Mao J.-i."/>
            <person name="Rice P."/>
            <person name="Nolling J."/>
            <person name="Reeve J.N."/>
        </authorList>
    </citation>
    <scope>NUCLEOTIDE SEQUENCE [LARGE SCALE GENOMIC DNA]</scope>
    <source>
        <strain evidence="5">ATCC 29096 / DSM 1053 / JCM 10044 / NBRC 100330 / Delta H</strain>
    </source>
</reference>
<dbReference type="HOGENOM" id="CLU_002017_4_1_2"/>
<feature type="transmembrane region" description="Helical" evidence="2">
    <location>
        <begin position="1297"/>
        <end position="1317"/>
    </location>
</feature>
<dbReference type="Pfam" id="PF02514">
    <property type="entry name" value="CobN-Mg_chel"/>
    <property type="match status" value="2"/>
</dbReference>
<organism evidence="4 5">
    <name type="scientific">Methanothermobacter thermautotrophicus (strain ATCC 29096 / DSM 1053 / JCM 10044 / NBRC 100330 / Delta H)</name>
    <name type="common">Methanobacterium thermoautotrophicum</name>
    <dbReference type="NCBI Taxonomy" id="187420"/>
    <lineage>
        <taxon>Archaea</taxon>
        <taxon>Methanobacteriati</taxon>
        <taxon>Methanobacteriota</taxon>
        <taxon>Methanomada group</taxon>
        <taxon>Methanobacteria</taxon>
        <taxon>Methanobacteriales</taxon>
        <taxon>Methanobacteriaceae</taxon>
        <taxon>Methanothermobacter</taxon>
    </lineage>
</organism>
<feature type="region of interest" description="Disordered" evidence="1">
    <location>
        <begin position="1212"/>
        <end position="1287"/>
    </location>
</feature>
<dbReference type="InterPro" id="IPR003672">
    <property type="entry name" value="CobN/Mg_chltase"/>
</dbReference>
<dbReference type="EnsemblBacteria" id="AAB84743">
    <property type="protein sequence ID" value="AAB84743"/>
    <property type="gene ID" value="MTH_237"/>
</dbReference>
<dbReference type="PATRIC" id="fig|187420.15.peg.206"/>
<feature type="compositionally biased region" description="Gly residues" evidence="1">
    <location>
        <begin position="1230"/>
        <end position="1246"/>
    </location>
</feature>
<evidence type="ECO:0000313" key="5">
    <source>
        <dbReference type="Proteomes" id="UP000005223"/>
    </source>
</evidence>
<keyword evidence="2" id="KW-1133">Transmembrane helix</keyword>
<gene>
    <name evidence="4" type="ordered locus">MTH_237</name>
</gene>
<dbReference type="Proteomes" id="UP000005223">
    <property type="component" value="Chromosome"/>
</dbReference>
<dbReference type="EMBL" id="AE000666">
    <property type="protein sequence ID" value="AAB84743.1"/>
    <property type="molecule type" value="Genomic_DNA"/>
</dbReference>
<dbReference type="PANTHER" id="PTHR44119:SF4">
    <property type="entry name" value="AEROBIC COBALTOCHELATASE SUBUNIT COBN"/>
    <property type="match status" value="1"/>
</dbReference>
<dbReference type="KEGG" id="mth:MTH_237"/>
<accession>O26339</accession>